<feature type="domain" description="DUF8202" evidence="2">
    <location>
        <begin position="245"/>
        <end position="431"/>
    </location>
</feature>
<dbReference type="InterPro" id="IPR058515">
    <property type="entry name" value="DUF8202"/>
</dbReference>
<dbReference type="RefSeq" id="WP_135835061.1">
    <property type="nucleotide sequence ID" value="NZ_SRPE01000004.1"/>
</dbReference>
<evidence type="ECO:0000313" key="4">
    <source>
        <dbReference type="Proteomes" id="UP000297998"/>
    </source>
</evidence>
<gene>
    <name evidence="3" type="ORF">E4J94_06580</name>
</gene>
<accession>A0A4Z1B2Z9</accession>
<evidence type="ECO:0000256" key="1">
    <source>
        <dbReference type="SAM" id="SignalP"/>
    </source>
</evidence>
<dbReference type="OrthoDB" id="2582440at2"/>
<proteinExistence type="predicted"/>
<feature type="chain" id="PRO_5021204488" description="DUF8202 domain-containing protein" evidence="1">
    <location>
        <begin position="22"/>
        <end position="1527"/>
    </location>
</feature>
<name>A0A4Z1B2Z9_9FLAO</name>
<feature type="domain" description="DUF8202" evidence="2">
    <location>
        <begin position="679"/>
        <end position="876"/>
    </location>
</feature>
<organism evidence="3 4">
    <name type="scientific">Empedobacter tilapiae</name>
    <dbReference type="NCBI Taxonomy" id="2491114"/>
    <lineage>
        <taxon>Bacteria</taxon>
        <taxon>Pseudomonadati</taxon>
        <taxon>Bacteroidota</taxon>
        <taxon>Flavobacteriia</taxon>
        <taxon>Flavobacteriales</taxon>
        <taxon>Weeksellaceae</taxon>
        <taxon>Empedobacter</taxon>
    </lineage>
</organism>
<protein>
    <recommendedName>
        <fullName evidence="2">DUF8202 domain-containing protein</fullName>
    </recommendedName>
</protein>
<evidence type="ECO:0000313" key="3">
    <source>
        <dbReference type="EMBL" id="TGN27873.1"/>
    </source>
</evidence>
<evidence type="ECO:0000259" key="2">
    <source>
        <dbReference type="Pfam" id="PF26628"/>
    </source>
</evidence>
<keyword evidence="1" id="KW-0732">Signal</keyword>
<reference evidence="3 4" key="1">
    <citation type="submission" date="2019-03" db="EMBL/GenBank/DDBJ databases">
        <title>Empedobacter tilapiae sp. nov., isolated from an intestine of Nile tilapia Oreochromis niloticus.</title>
        <authorList>
            <person name="Kim Y.-O."/>
            <person name="Yoon J.-H."/>
        </authorList>
    </citation>
    <scope>NUCLEOTIDE SEQUENCE [LARGE SCALE GENOMIC DNA]</scope>
    <source>
        <strain evidence="3 4">MRS2</strain>
    </source>
</reference>
<dbReference type="EMBL" id="SRPE01000004">
    <property type="protein sequence ID" value="TGN27873.1"/>
    <property type="molecule type" value="Genomic_DNA"/>
</dbReference>
<sequence>MKKIFNLLAISLLGISSFAQTKPGNTTLDVEVWLKADDITVADKANISTWTDNSGKGRNYVQNGSNAVPLFDKQNLMNFQPSLSFPASPTNRKLILNTPFITNTKSYFVFYVSKVINNTSRSVTYSIDGDLDGSVGWRYQDPFVYSTATSNTNTMRRMYGINTAIFKNKTGTTNRNLIYHNGVPSTLLNGTAVEGTANVFAGSDLTRASVIGNSNITTAYPFVGNIQEIIVLSSNVTGDMIHPDELRKVSSYLALKYGISLDKEAQKNYVNSDNTVVWNGTEDVTYNNHRFGIGRDNASGLYQKQSTSFDKSFATVFLGDLAITNNENTDTSLNSGDYLIFGSNGMTGGTVYEYSEGTSFPLGGTFTKDVNRRTRTILKAQATKAFTVNIRPEVRATHVLVSNDATFSQVNTKIYPLDANNIAKNVAINNGNYISYAYFLTAPGGVTDGMRVWLNADETNLDLVNGNEVNVWNDLSLYGNDYSYAALAGSGRLRPTYISCDPLMNFNPSVNFGINDYLAIANGPMSTDAPNAFTSFTVYSATAYADRDRLYTHGFGGTNPTTSATRYPAMGFAPDDQVGRLRNDGTGQTNNDGNAKGFKINTTALQMISTKKANGVSGAGYTIHDFGGWQDHVNATGNFGDGFRMAQGGTIGGASLSNASFQGRMSEVFFYERELTLVEQNAIRSYLGMKYAITLDADGASTTVNYDYILSDNLTKVWAGNSVPNNKYHNNVAGLVRDDVQNLNIRRAKSTAKGASITLLTKGTETCGVNGEEFDNRNGIFVGHNNGSVDYKEKAAAESSCGSIEHSLTMTNGGEGRIWLAQNSSEGNVIPTSKSITIRAGGEIFPFDGASFEVYLMISNNEADLKNSNWENIQTVPMTYVDGEHEVNYIFTKEYTYFTFGAKSVMGDCDRCEFGGIKTLDFPRNNWDRGQKERTFDLDDNFFVDVKVEDYNLMSRNYPRPYVQKTLRERRKGTDNVTTTFNFYNNVVTEGPNDTEIIEKSPISSTVNFQLYHVDRQHYNYKQLQVVGYCDGARVYPKMTYIEERRPERSKYNIIGQGKAYAKKRGERYSGSTGYTNKYGRVFVEFESPVSKIEIINTIEKDVSDPLSHITDFGIGPMEFYCPAPLPAPNEEGLIFVKQGTPEVLLCEEVDYSFRIINTNCDEKEMTFTDELPMGMIWVNNSVGTELESGSINGYGTRKLTIDNLKVPGGGATHVIRAKAIFEQNATAGAYTNRANIVYTNRITGATESLYSTDRLTGEEETITNALNSDRPEQIIATIETDKSCYNVNGEIEVKVILSNPNGDIINSAYLNLDFDVDIFKLKYGKDKNYGIETNIPGLLDKLIDDVNDPDYEPINETGSIEFEGFTLKNDQEYWITYTVKSSDNEADYNNIDPNTFAPEDVSFGFDFFIDSDDVCTASSAANASGTIDLSFCTFCTELPTGGKPTPSNVGISAFKDQIEGWPQNVANGYLVLESGKKGMILSRTTPEAIGEANWKEGMIIYNTDLKCINIYDGTEWKCIQRSCNKN</sequence>
<comment type="caution">
    <text evidence="3">The sequence shown here is derived from an EMBL/GenBank/DDBJ whole genome shotgun (WGS) entry which is preliminary data.</text>
</comment>
<feature type="signal peptide" evidence="1">
    <location>
        <begin position="1"/>
        <end position="21"/>
    </location>
</feature>
<dbReference type="Pfam" id="PF26628">
    <property type="entry name" value="DUF8202"/>
    <property type="match status" value="2"/>
</dbReference>
<dbReference type="Proteomes" id="UP000297998">
    <property type="component" value="Unassembled WGS sequence"/>
</dbReference>
<keyword evidence="4" id="KW-1185">Reference proteome</keyword>